<dbReference type="Proteomes" id="UP001070352">
    <property type="component" value="Unassembled WGS sequence"/>
</dbReference>
<evidence type="ECO:0000313" key="3">
    <source>
        <dbReference type="Proteomes" id="UP001070352"/>
    </source>
</evidence>
<proteinExistence type="predicted"/>
<reference evidence="2" key="1">
    <citation type="submission" date="2022-02" db="EMBL/GenBank/DDBJ databases">
        <title>Crop Bioprotection Bacillus Genome Sequencing.</title>
        <authorList>
            <person name="Dunlap C."/>
        </authorList>
    </citation>
    <scope>NUCLEOTIDE SEQUENCE</scope>
    <source>
        <strain evidence="2">M18B4</strain>
    </source>
</reference>
<evidence type="ECO:0000313" key="2">
    <source>
        <dbReference type="EMBL" id="MCY8123071.1"/>
    </source>
</evidence>
<sequence>MAQLRTVMKYVKEVDGFIKDLRKGMQHSHPYSVDALRYHLDELEYARDMIMNSDLESGENLDRLMDKLRECVRECLRPSYSGKPQVLPKPVPDPWKPPVTVTGVNIIFVCDISDSMFENGGLEKGGRVRNLLVAMAKEIERYAKMAKIPAKVSLVGYADPTDRAGKNRPTFWTITLNKQPVSKLADSFSRISRKGWARGGDNPESGMTAMYKTIDKVIDKSVVNGKPVENSIILVSDERQKMKGSQHPPHYRFNEVTLKQLDSKFDKLKIQNRYALFPMKKGYVNLRTGKIGSVNWNKDSQKFFRQCREYWNASSIKDVHDWIMWTLDPTKAPKKK</sequence>
<name>A0A9Q4DT25_BACSC</name>
<dbReference type="EMBL" id="JALANJ010000053">
    <property type="protein sequence ID" value="MCY8123071.1"/>
    <property type="molecule type" value="Genomic_DNA"/>
</dbReference>
<dbReference type="PROSITE" id="PS50234">
    <property type="entry name" value="VWFA"/>
    <property type="match status" value="1"/>
</dbReference>
<dbReference type="SUPFAM" id="SSF53300">
    <property type="entry name" value="vWA-like"/>
    <property type="match status" value="1"/>
</dbReference>
<dbReference type="AlphaFoldDB" id="A0A9Q4DT25"/>
<organism evidence="2 3">
    <name type="scientific">Bacillus spizizenii</name>
    <name type="common">Bacillus subtilis subsp. spizizenii</name>
    <dbReference type="NCBI Taxonomy" id="96241"/>
    <lineage>
        <taxon>Bacteria</taxon>
        <taxon>Bacillati</taxon>
        <taxon>Bacillota</taxon>
        <taxon>Bacilli</taxon>
        <taxon>Bacillales</taxon>
        <taxon>Bacillaceae</taxon>
        <taxon>Bacillus</taxon>
    </lineage>
</organism>
<protein>
    <recommendedName>
        <fullName evidence="1">VWFA domain-containing protein</fullName>
    </recommendedName>
</protein>
<evidence type="ECO:0000259" key="1">
    <source>
        <dbReference type="PROSITE" id="PS50234"/>
    </source>
</evidence>
<dbReference type="InterPro" id="IPR036465">
    <property type="entry name" value="vWFA_dom_sf"/>
</dbReference>
<dbReference type="Gene3D" id="3.40.50.410">
    <property type="entry name" value="von Willebrand factor, type A domain"/>
    <property type="match status" value="1"/>
</dbReference>
<dbReference type="InterPro" id="IPR002035">
    <property type="entry name" value="VWF_A"/>
</dbReference>
<gene>
    <name evidence="2" type="ORF">MOC45_21250</name>
</gene>
<comment type="caution">
    <text evidence="2">The sequence shown here is derived from an EMBL/GenBank/DDBJ whole genome shotgun (WGS) entry which is preliminary data.</text>
</comment>
<feature type="domain" description="VWFA" evidence="1">
    <location>
        <begin position="105"/>
        <end position="327"/>
    </location>
</feature>
<accession>A0A9Q4DT25</accession>